<reference evidence="1 2" key="1">
    <citation type="submission" date="2019-04" db="EMBL/GenBank/DDBJ databases">
        <title>Natronomonas sp. F20-122 a newhaloarchaeon isolated from a saline saltern of Isla Bacuta, Huelva, Spain.</title>
        <authorList>
            <person name="Duran-Viseras A."/>
            <person name="Sanchez-Porro C."/>
            <person name="Ventosa A."/>
        </authorList>
    </citation>
    <scope>NUCLEOTIDE SEQUENCE [LARGE SCALE GENOMIC DNA]</scope>
    <source>
        <strain evidence="1 2">F20-122</strain>
    </source>
</reference>
<dbReference type="OrthoDB" id="384702at2157"/>
<gene>
    <name evidence="1" type="ORF">DM868_02565</name>
</gene>
<organism evidence="1 2">
    <name type="scientific">Natronomonas salsuginis</name>
    <dbReference type="NCBI Taxonomy" id="2217661"/>
    <lineage>
        <taxon>Archaea</taxon>
        <taxon>Methanobacteriati</taxon>
        <taxon>Methanobacteriota</taxon>
        <taxon>Stenosarchaea group</taxon>
        <taxon>Halobacteria</taxon>
        <taxon>Halobacteriales</taxon>
        <taxon>Natronomonadaceae</taxon>
        <taxon>Natronomonas</taxon>
    </lineage>
</organism>
<protein>
    <submittedName>
        <fullName evidence="1">Uncharacterized protein</fullName>
    </submittedName>
</protein>
<dbReference type="Proteomes" id="UP000308037">
    <property type="component" value="Unassembled WGS sequence"/>
</dbReference>
<dbReference type="RefSeq" id="WP_137275282.1">
    <property type="nucleotide sequence ID" value="NZ_QKNX01000001.1"/>
</dbReference>
<sequence length="65" mass="7600">MTPDEEFSDADVEDRIVGEFMRQLQESDVDFEIVEEMEGLLDEEDFGGEERIIERVEESVLNDED</sequence>
<comment type="caution">
    <text evidence="1">The sequence shown here is derived from an EMBL/GenBank/DDBJ whole genome shotgun (WGS) entry which is preliminary data.</text>
</comment>
<dbReference type="EMBL" id="QKNX01000001">
    <property type="protein sequence ID" value="TKR27982.1"/>
    <property type="molecule type" value="Genomic_DNA"/>
</dbReference>
<keyword evidence="2" id="KW-1185">Reference proteome</keyword>
<dbReference type="AlphaFoldDB" id="A0A4U5JF42"/>
<evidence type="ECO:0000313" key="2">
    <source>
        <dbReference type="Proteomes" id="UP000308037"/>
    </source>
</evidence>
<name>A0A4U5JF42_9EURY</name>
<accession>A0A4U5JF42</accession>
<proteinExistence type="predicted"/>
<evidence type="ECO:0000313" key="1">
    <source>
        <dbReference type="EMBL" id="TKR27982.1"/>
    </source>
</evidence>